<feature type="compositionally biased region" description="Polar residues" evidence="1">
    <location>
        <begin position="212"/>
        <end position="221"/>
    </location>
</feature>
<dbReference type="EMBL" id="JAWDJX010000016">
    <property type="protein sequence ID" value="KAK3053465.1"/>
    <property type="molecule type" value="Genomic_DNA"/>
</dbReference>
<evidence type="ECO:0000313" key="2">
    <source>
        <dbReference type="EMBL" id="KAK3053465.1"/>
    </source>
</evidence>
<proteinExistence type="predicted"/>
<feature type="compositionally biased region" description="Pro residues" evidence="1">
    <location>
        <begin position="293"/>
        <end position="307"/>
    </location>
</feature>
<sequence>MQHTDVHAAGSSACSLESTDVVPPYFDSCTPRRTATHRSCNDLQRECILSAAKTAMIPPEEFEALPASIQRKCFSPAERQRIHQQSQAQKRRKPSPAGAWLTLPTPSEPTHRPATSTGSTASCNGSDSGASTPAMITIKQKKISEEQARWFLMLPEKVRRQHFSRDEHLTLLMRCKKVLEPESSTLKAPPHRCHPLSRPQSCMSLLPKERPSTSTATSVETSRSFLDADNVSVRTTESSNAEMKIFNLYSRYSTHNDIIATVPPPQRQPDPRDVARPKKQPGFRKYSSFTPLRLPPPTLAPPVPPVPSLSRPTSPDSARPLSMSARLSRPYTGLFTSIFELEAEPVQQPVTVELEADHEEDVRKRLRRTVRPDMFEDILGLGFIAEESSQSGSVTEDSCPISQSLSSKFSSESEYEEDNGNYENDDDTSIEPTSPRTPTPLSGDLLASYKQPSFDSGIGMALSHTGHLQMPATYSPDTSISNRDVTVHIRRSELRSPEDALYSVQRQQTSGVDVEKHDPLALDTLTVCDDPTGSQGAFSIRSSQKKGLKGVWKTLLGH</sequence>
<organism evidence="2 3">
    <name type="scientific">Extremus antarcticus</name>
    <dbReference type="NCBI Taxonomy" id="702011"/>
    <lineage>
        <taxon>Eukaryota</taxon>
        <taxon>Fungi</taxon>
        <taxon>Dikarya</taxon>
        <taxon>Ascomycota</taxon>
        <taxon>Pezizomycotina</taxon>
        <taxon>Dothideomycetes</taxon>
        <taxon>Dothideomycetidae</taxon>
        <taxon>Mycosphaerellales</taxon>
        <taxon>Extremaceae</taxon>
        <taxon>Extremus</taxon>
    </lineage>
</organism>
<evidence type="ECO:0000256" key="1">
    <source>
        <dbReference type="SAM" id="MobiDB-lite"/>
    </source>
</evidence>
<gene>
    <name evidence="2" type="ORF">LTR09_005634</name>
</gene>
<feature type="region of interest" description="Disordered" evidence="1">
    <location>
        <begin position="389"/>
        <end position="448"/>
    </location>
</feature>
<reference evidence="2" key="1">
    <citation type="submission" date="2023-04" db="EMBL/GenBank/DDBJ databases">
        <title>Black Yeasts Isolated from many extreme environments.</title>
        <authorList>
            <person name="Coleine C."/>
            <person name="Stajich J.E."/>
            <person name="Selbmann L."/>
        </authorList>
    </citation>
    <scope>NUCLEOTIDE SEQUENCE</scope>
    <source>
        <strain evidence="2">CCFEE 5312</strain>
    </source>
</reference>
<feature type="compositionally biased region" description="Low complexity" evidence="1">
    <location>
        <begin position="402"/>
        <end position="412"/>
    </location>
</feature>
<feature type="compositionally biased region" description="Polar residues" evidence="1">
    <location>
        <begin position="430"/>
        <end position="440"/>
    </location>
</feature>
<feature type="region of interest" description="Disordered" evidence="1">
    <location>
        <begin position="77"/>
        <end position="132"/>
    </location>
</feature>
<comment type="caution">
    <text evidence="2">The sequence shown here is derived from an EMBL/GenBank/DDBJ whole genome shotgun (WGS) entry which is preliminary data.</text>
</comment>
<protein>
    <submittedName>
        <fullName evidence="2">Uncharacterized protein</fullName>
    </submittedName>
</protein>
<dbReference type="Proteomes" id="UP001271007">
    <property type="component" value="Unassembled WGS sequence"/>
</dbReference>
<feature type="compositionally biased region" description="Polar residues" evidence="1">
    <location>
        <begin position="113"/>
        <end position="131"/>
    </location>
</feature>
<keyword evidence="3" id="KW-1185">Reference proteome</keyword>
<feature type="region of interest" description="Disordered" evidence="1">
    <location>
        <begin position="259"/>
        <end position="324"/>
    </location>
</feature>
<accession>A0AAJ0DG62</accession>
<evidence type="ECO:0000313" key="3">
    <source>
        <dbReference type="Proteomes" id="UP001271007"/>
    </source>
</evidence>
<dbReference type="AlphaFoldDB" id="A0AAJ0DG62"/>
<feature type="compositionally biased region" description="Acidic residues" evidence="1">
    <location>
        <begin position="413"/>
        <end position="429"/>
    </location>
</feature>
<feature type="region of interest" description="Disordered" evidence="1">
    <location>
        <begin position="183"/>
        <end position="221"/>
    </location>
</feature>
<name>A0AAJ0DG62_9PEZI</name>